<reference evidence="4 5" key="1">
    <citation type="submission" date="2012-06" db="EMBL/GenBank/DDBJ databases">
        <title>Finished chromosome of genome of Microcoleus sp. PCC 7113.</title>
        <authorList>
            <consortium name="US DOE Joint Genome Institute"/>
            <person name="Gugger M."/>
            <person name="Coursin T."/>
            <person name="Rippka R."/>
            <person name="Tandeau De Marsac N."/>
            <person name="Huntemann M."/>
            <person name="Wei C.-L."/>
            <person name="Han J."/>
            <person name="Detter J.C."/>
            <person name="Han C."/>
            <person name="Tapia R."/>
            <person name="Chen A."/>
            <person name="Kyrpides N."/>
            <person name="Mavromatis K."/>
            <person name="Markowitz V."/>
            <person name="Szeto E."/>
            <person name="Ivanova N."/>
            <person name="Pagani I."/>
            <person name="Pati A."/>
            <person name="Goodwin L."/>
            <person name="Nordberg H.P."/>
            <person name="Cantor M.N."/>
            <person name="Hua S.X."/>
            <person name="Woyke T."/>
            <person name="Kerfeld C.A."/>
        </authorList>
    </citation>
    <scope>NUCLEOTIDE SEQUENCE [LARGE SCALE GENOMIC DNA]</scope>
    <source>
        <strain evidence="4 5">PCC 7113</strain>
    </source>
</reference>
<name>K9WNM3_9CYAN</name>
<feature type="compositionally biased region" description="Polar residues" evidence="2">
    <location>
        <begin position="195"/>
        <end position="212"/>
    </location>
</feature>
<dbReference type="PATRIC" id="fig|1173027.3.peg.6063"/>
<evidence type="ECO:0000313" key="5">
    <source>
        <dbReference type="Proteomes" id="UP000010471"/>
    </source>
</evidence>
<accession>K9WNM3</accession>
<dbReference type="SUPFAM" id="SSF160246">
    <property type="entry name" value="EspE N-terminal domain-like"/>
    <property type="match status" value="1"/>
</dbReference>
<feature type="domain" description="Type II secretion system protein GspE N-terminal" evidence="3">
    <location>
        <begin position="55"/>
        <end position="119"/>
    </location>
</feature>
<dbReference type="EMBL" id="CP003630">
    <property type="protein sequence ID" value="AFZ21112.1"/>
    <property type="molecule type" value="Genomic_DNA"/>
</dbReference>
<evidence type="ECO:0000259" key="3">
    <source>
        <dbReference type="Pfam" id="PF05157"/>
    </source>
</evidence>
<proteinExistence type="predicted"/>
<feature type="compositionally biased region" description="Polar residues" evidence="2">
    <location>
        <begin position="152"/>
        <end position="161"/>
    </location>
</feature>
<evidence type="ECO:0000313" key="4">
    <source>
        <dbReference type="EMBL" id="AFZ21112.1"/>
    </source>
</evidence>
<dbReference type="AlphaFoldDB" id="K9WNM3"/>
<keyword evidence="1" id="KW-0175">Coiled coil</keyword>
<dbReference type="Pfam" id="PF05157">
    <property type="entry name" value="MshEN"/>
    <property type="match status" value="1"/>
</dbReference>
<dbReference type="KEGG" id="mic:Mic7113_5475"/>
<keyword evidence="5" id="KW-1185">Reference proteome</keyword>
<evidence type="ECO:0000256" key="1">
    <source>
        <dbReference type="SAM" id="Coils"/>
    </source>
</evidence>
<feature type="coiled-coil region" evidence="1">
    <location>
        <begin position="375"/>
        <end position="433"/>
    </location>
</feature>
<dbReference type="Proteomes" id="UP000010471">
    <property type="component" value="Chromosome"/>
</dbReference>
<dbReference type="STRING" id="1173027.Mic7113_5475"/>
<dbReference type="HOGENOM" id="CLU_040142_0_0_3"/>
<sequence>MVFLPKPSLKILIFGAFGASQSVATQVGKIFMVPSPSNPGQLKNPSSETPSTQALDLSGFQTDQMFRLIDSILPFEACLYYQFLPVALEGKYLRLAMVAPQDSSALDYVRRILAYLNCSLKTEPIAPEAHQSLLSAYLNHTNRSESIPQQVLENQEQTTQPPIRVESNGDSQPFENKLNLHGDQELASTPPSPQLFDNTHLSSNPTQTSELSSDIRLETPPTTAVTSVRKMSPSDEAVLPLEVKAIHLARSIDYVGTLPPPQLLQELLGRVLIGGIGRLYFERQSEQGRILWSQDGVLQSVLDGLALTVFQGLIIELKRIFNLPLLPVGQPKQVEIERRYQQECLLLRLRVMPGTHGEEATLQVLRGVALKFYQRQQIEKLGEDALKLAQQLQRKLHEIRDRSYRCPLPLETLPALNQQLRGLDQQLEALAELQVNQNSDR</sequence>
<organism evidence="4 5">
    <name type="scientific">Allocoleopsis franciscana PCC 7113</name>
    <dbReference type="NCBI Taxonomy" id="1173027"/>
    <lineage>
        <taxon>Bacteria</taxon>
        <taxon>Bacillati</taxon>
        <taxon>Cyanobacteriota</taxon>
        <taxon>Cyanophyceae</taxon>
        <taxon>Coleofasciculales</taxon>
        <taxon>Coleofasciculaceae</taxon>
        <taxon>Allocoleopsis</taxon>
        <taxon>Allocoleopsis franciscana</taxon>
    </lineage>
</organism>
<dbReference type="InterPro" id="IPR037257">
    <property type="entry name" value="T2SS_E_N_sf"/>
</dbReference>
<protein>
    <submittedName>
        <fullName evidence="4">Type II secretory pathway, ATPase PulE/Tfp pilus assembly pathway, ATPase PilB</fullName>
    </submittedName>
</protein>
<dbReference type="InterPro" id="IPR007831">
    <property type="entry name" value="T2SS_GspE_N"/>
</dbReference>
<feature type="region of interest" description="Disordered" evidence="2">
    <location>
        <begin position="152"/>
        <end position="215"/>
    </location>
</feature>
<dbReference type="eggNOG" id="COG2804">
    <property type="taxonomic scope" value="Bacteria"/>
</dbReference>
<evidence type="ECO:0000256" key="2">
    <source>
        <dbReference type="SAM" id="MobiDB-lite"/>
    </source>
</evidence>
<gene>
    <name evidence="4" type="ORF">Mic7113_5475</name>
</gene>